<dbReference type="PANTHER" id="PTHR46682:SF1">
    <property type="entry name" value="ADHESION G-PROTEIN COUPLED RECEPTOR V1"/>
    <property type="match status" value="1"/>
</dbReference>
<feature type="domain" description="Calx-beta" evidence="5">
    <location>
        <begin position="3431"/>
        <end position="3536"/>
    </location>
</feature>
<feature type="region of interest" description="Disordered" evidence="4">
    <location>
        <begin position="880"/>
        <end position="943"/>
    </location>
</feature>
<keyword evidence="3" id="KW-0106">Calcium</keyword>
<dbReference type="Pfam" id="PF25023">
    <property type="entry name" value="TEN_YD-shell"/>
    <property type="match status" value="1"/>
</dbReference>
<evidence type="ECO:0000256" key="4">
    <source>
        <dbReference type="SAM" id="MobiDB-lite"/>
    </source>
</evidence>
<dbReference type="InterPro" id="IPR056823">
    <property type="entry name" value="TEN-like_YD-shell"/>
</dbReference>
<dbReference type="Gene3D" id="2.150.10.10">
    <property type="entry name" value="Serralysin-like metalloprotease, C-terminal"/>
    <property type="match status" value="6"/>
</dbReference>
<keyword evidence="2" id="KW-0677">Repeat</keyword>
<dbReference type="InterPro" id="IPR026919">
    <property type="entry name" value="ADGRV1"/>
</dbReference>
<organism evidence="6 7">
    <name type="scientific">Candidatus Accumulibacter proximus</name>
    <dbReference type="NCBI Taxonomy" id="2954385"/>
    <lineage>
        <taxon>Bacteria</taxon>
        <taxon>Pseudomonadati</taxon>
        <taxon>Pseudomonadota</taxon>
        <taxon>Betaproteobacteria</taxon>
        <taxon>Candidatus Accumulibacter</taxon>
    </lineage>
</organism>
<gene>
    <name evidence="6" type="ORF">IPJ27_16560</name>
</gene>
<dbReference type="InterPro" id="IPR003644">
    <property type="entry name" value="Calx_beta"/>
</dbReference>
<dbReference type="InterPro" id="IPR031325">
    <property type="entry name" value="RHS_repeat"/>
</dbReference>
<dbReference type="PANTHER" id="PTHR46682">
    <property type="entry name" value="ADHESION G-PROTEIN COUPLED RECEPTOR V1"/>
    <property type="match status" value="1"/>
</dbReference>
<dbReference type="Pfam" id="PF05593">
    <property type="entry name" value="RHS_repeat"/>
    <property type="match status" value="4"/>
</dbReference>
<dbReference type="SUPFAM" id="SSF51120">
    <property type="entry name" value="beta-Roll"/>
    <property type="match status" value="9"/>
</dbReference>
<feature type="compositionally biased region" description="Low complexity" evidence="4">
    <location>
        <begin position="915"/>
        <end position="929"/>
    </location>
</feature>
<dbReference type="PROSITE" id="PS00330">
    <property type="entry name" value="HEMOLYSIN_CALCIUM"/>
    <property type="match status" value="10"/>
</dbReference>
<feature type="domain" description="Calx-beta" evidence="5">
    <location>
        <begin position="2952"/>
        <end position="3059"/>
    </location>
</feature>
<dbReference type="GO" id="GO:0005509">
    <property type="term" value="F:calcium ion binding"/>
    <property type="evidence" value="ECO:0007669"/>
    <property type="project" value="InterPro"/>
</dbReference>
<dbReference type="InterPro" id="IPR006530">
    <property type="entry name" value="YD"/>
</dbReference>
<feature type="region of interest" description="Disordered" evidence="4">
    <location>
        <begin position="304"/>
        <end position="335"/>
    </location>
</feature>
<evidence type="ECO:0000256" key="3">
    <source>
        <dbReference type="ARBA" id="ARBA00022837"/>
    </source>
</evidence>
<dbReference type="Proteomes" id="UP000697998">
    <property type="component" value="Unassembled WGS sequence"/>
</dbReference>
<dbReference type="SUPFAM" id="SSF141072">
    <property type="entry name" value="CalX-like"/>
    <property type="match status" value="6"/>
</dbReference>
<dbReference type="InterPro" id="IPR013783">
    <property type="entry name" value="Ig-like_fold"/>
</dbReference>
<evidence type="ECO:0000259" key="5">
    <source>
        <dbReference type="SMART" id="SM00237"/>
    </source>
</evidence>
<dbReference type="Pfam" id="PF07705">
    <property type="entry name" value="CARDB"/>
    <property type="match status" value="1"/>
</dbReference>
<feature type="domain" description="Calx-beta" evidence="5">
    <location>
        <begin position="3311"/>
        <end position="3419"/>
    </location>
</feature>
<dbReference type="InterPro" id="IPR038081">
    <property type="entry name" value="CalX-like_sf"/>
</dbReference>
<name>A0A935UHY5_9PROT</name>
<dbReference type="Gene3D" id="2.60.40.10">
    <property type="entry name" value="Immunoglobulins"/>
    <property type="match status" value="1"/>
</dbReference>
<evidence type="ECO:0000256" key="1">
    <source>
        <dbReference type="ARBA" id="ARBA00022729"/>
    </source>
</evidence>
<dbReference type="Gene3D" id="2.60.40.2030">
    <property type="match status" value="6"/>
</dbReference>
<dbReference type="Pfam" id="PF24595">
    <property type="entry name" value="DUF7619"/>
    <property type="match status" value="1"/>
</dbReference>
<dbReference type="InterPro" id="IPR011635">
    <property type="entry name" value="CARDB"/>
</dbReference>
<feature type="domain" description="Calx-beta" evidence="5">
    <location>
        <begin position="2840"/>
        <end position="2940"/>
    </location>
</feature>
<dbReference type="GO" id="GO:0004930">
    <property type="term" value="F:G protein-coupled receptor activity"/>
    <property type="evidence" value="ECO:0007669"/>
    <property type="project" value="InterPro"/>
</dbReference>
<dbReference type="Pfam" id="PF03160">
    <property type="entry name" value="Calx-beta"/>
    <property type="match status" value="6"/>
</dbReference>
<evidence type="ECO:0000256" key="2">
    <source>
        <dbReference type="ARBA" id="ARBA00022737"/>
    </source>
</evidence>
<keyword evidence="1" id="KW-0732">Signal</keyword>
<dbReference type="InterPro" id="IPR001343">
    <property type="entry name" value="Hemolysn_Ca-bd"/>
</dbReference>
<dbReference type="GO" id="GO:0016020">
    <property type="term" value="C:membrane"/>
    <property type="evidence" value="ECO:0007669"/>
    <property type="project" value="InterPro"/>
</dbReference>
<feature type="domain" description="Calx-beta" evidence="5">
    <location>
        <begin position="3071"/>
        <end position="3179"/>
    </location>
</feature>
<dbReference type="InterPro" id="IPR011049">
    <property type="entry name" value="Serralysin-like_metalloprot_C"/>
</dbReference>
<dbReference type="InterPro" id="IPR055353">
    <property type="entry name" value="DUF7619"/>
</dbReference>
<dbReference type="NCBIfam" id="TIGR03696">
    <property type="entry name" value="Rhs_assc_core"/>
    <property type="match status" value="1"/>
</dbReference>
<dbReference type="InterPro" id="IPR022385">
    <property type="entry name" value="Rhs_assc_core"/>
</dbReference>
<sequence length="3775" mass="390385">MDFYDAAGANLSSGVWWKSSVPNGTVTTQLGSRNYGVTFSGIERLDVTGTQFMDNLVGGEQADILRGGAGNDVLVGGGGNDTLEGGDGDDGFRAGVNSQQIDGGNGTDWLEIDLSGFGGGLVWANDPTQTVTLANGLTVSGIEALALTTGAGNDTMRNTMVGSSDAISTGDGNDVIDAGGGNDVVNAGGGDDVIYQKDAGKDTVDGGAGDDLLVLDFSGESADWYYPGYGIFMNFYDAAGGQLSSGVWKYSVPEGTVTTQLGSRNYGVTFSGIERLDVTGTQLADNLVGGAQADVLRGGAGNDGLAGGGGNDTLEGGDGDDSFRAGVNSQQIDGGNGTDWLEIDLSGFGGGLVWANDPTQTVTLANGLTVSGIEALSLTTGAGNDTIRNTMVATSDAISTGDGNDLIDAGGGDDVVNAGAGDDVIIQKDRGSDVIDGGDGNDRLVLDYSGETNDWIRSGRGIWRYYYDAAGNDLNSSGVGYEVAVPANAERWGYHSYHYGATYTGIEQFEITGTQYMDYLVGGAQADILRGGGGNDILEGGGGSDTLEGGEGDDVIRVGSGRSSIDGGSGTDALDFTSAAGAINVDLGAGIAAKAGNPGFDTIVGIERVIASENNDRLTGGAGNETLEGGAGEDWVAGGAGADALIGGAGKDIFIAKPGMAADVIGDFTPDEDRISVASFGPMLPDWAALSARISYSRGDAFIDFDNGDVLRVRGVVAGRLREADFAGIGAQIWGATSADDDHTGTASDDLLEGFAGNDTLRGDAGNDTLIGGPGNDVLLGNGGNDVLEGNTGEDTLEGGDGVDTAVYAWDAGAINADLAAGVADSDGDGGHDSLTDIENLVGSAFGDSLSGTDGDNVLEGGGGADHLFGRAGADVLRGGSGADSLDGGSGDDRLDGGSGNDNLLGRTGNDQLMGSDGADSLDAGDGADTLSGGSGVDTLRGGHGPDIFHDGLTALDGDTIRDFSPEDSLVISGASFLTSSLSFTNGVLGIDTSGDGVPEARVRFDGSFDGRFFATPAASDTTVVFVASTDLADLVVDSVTVPLSAVSGQSTTISYTVRNDGQHAAIGEWDDSIFLSADNVWDLGDVLVGRAHHIGDVASGASYTESFTASMPGVLPGDYHFIVRANSLGRLREVSDDNNLGASTSTTENDWPALALGSTATGSLGSGQSAFYRVDVPAGKTLIISLDSAATTASNELYVGYGYGPTRTFFDAASSDHFQPDQEILLRETLGGPHYVFVYADHAAPGPTDFTIGAKLADLSIREVTPDRGSNRGQVTLSLDGVDFAPNDIVRIVASDGTERAATQVRYVDSGELWATFDLQGLTTGVYDVHVDGTGRSALADDAFTVTDGQPGQLQYSLSVPAAVRPGTTGTGTITYTNVGETDIAAPLVLLGGQGATYQIAGIAEERGNAVASVGGGSHGPAGVLPAGATVRVPFTFSDFATSNALSHSLYLANPGSTNPHGLPIAPPPLDWAPIESAARPAYIDDQAWDLVWGQFILRAGADVSELAEQFAIRSIELFFRSEAMNAMLGGNSVYGVDRSGETQESLSEKFTGSVSQIIQSQLGEIIQSGPRPVLETATDFSFISQGPGLSFSRVFDGTLTGRNTAGAFGYGWTHTFDMRAVTDSVGDVYIKGPASARFFDKVSLEGKEGYLEKTDGHGHLIATGNGYTLTETDGSKLFFSGTGELVQVRDRNGNGIDLQYQAGQLLRVAHTNGDELTLSYNGFDRISTITDGSGRAVDYHYDATGSHLTGTMGARGTVEYAYDDSGNALRNHALLSVTYADGTHHDLAYDNQGRLVRDSSDGGGWVAYSYRQPGKIHFTDAAGVSSAISYNSSLAPILVVDSLGAAARFDYDANGSLIRTAATNNTVTRYTYDALGNLTSVVDPNGQRYSFSMNRTFDSLDSLTDQRGNVTRYVYDGNGNLSGLDYADGSTDRYVHDASGQMMEATNGRGQKTLFAYDSQGRLTEKLYSDGTRFTYGWDTHDNLISITDPRGLTTLQYDAADRLVSFSDAEARTVSYAYDAAGRRIQMTDAEGREVHYAYDAAGRLASLHDGGGDLIVTYTYDAAGRIVQTLNGNGTETANVYDGAGRVTSVRNLAADGSVITEFHYTYDSMSRPIRVDATDGQWGYRYDALGRLTGADLDSDRDGSADRTFAYAYDAAGNRIRTTTDGSAKDYVSNQLNQYSSVGSASYRYDADGNLIEKTEGGQTWTYNYDTENRLISVATPSGIWNYEYDGLCNRVASVHDGVRTEYVIDPSGLANVVGEYDSAGNLAATYTYGLGLVSRDDVQQNTAFYAFDKLGNASVLTDETGAIVNRYSAAPFGDLMFSTESVENPFAFGGQYGVMSDDTGLSFMRARYYSSELGRFLSQDPVGLSGGINAYEYAASTPTTSIDPLGLTSWKDFQINYVPVNFFGPVGPEFTISYTGQNGVMLGAGVSVGWNNPGVNVTSFSNVGPGPSWSLALLGPHPVIPGLGEGLVFSGKDKSLALGTPTASIALQYFESPSVWADWYMHWFGVDPFNQPAQVITRLLVDQLTSLLSPYLSRITPIVRARDPNDIIGPAGYGDENHVKSSDLLPYTIRFENASDATAAAQQVVVTQQLDSDLDWTSFRVGSFGWGDLRFDVPDDRPFYEARIDLSATRGFLVDITAEIDIGGGLATWTFATIDPQTGEPTTDVFAGFLPPNDSTGRGDGFVSYSVEARDSAPSGTVIDAIASIVFDTEAPIVTPAVFNTLDAGGPQSAVAPLPGVSDLPEIRVSWSGADDPDGSGIAHYTVYVTDNAASPTVWLQNTQLTEAIFTGEGGHTYGFFSVAVDHVGHVERVPSTVDTETFVRARIPTRLDLMVGDADGDGLPDAARYERNSAATAFSFTVVRSSGDLDAASVSYAVTGSGLNPAAADDFLSQTLPSGALEFAAGEAQKTVTIEARGDALVEFDEVFVVTLSAPVNALLGSATASATILNDDVPPPEVSIVATDAVKSEGDIGTSAFVFKLTRTGDLSGPSTVAYAVIGSGSHSASADDFGGALPSGAVSFAANEASTTVTVNVSGDTTVEPDEGFTVTLSDPSNATIVTDTAEGTIVNDDALPPPTLAIAALGTNKAEGNTGTTAFSFSVTRGGDSTGVTTVDYSVAGAGAQPADAADFGGALPSGTLTFAAGEVEQVVTVAVTGDTTIEPDEGFTVTLSDPANATITTAVAAGTIENDDVPPPTLAIAEADAAKPEGNTGSTGFTFTVTRSGDLSAASSATYAVTGVGATPANAADFTGDTLPTGTVSFAVGEATQTITVNVAGDTIVEGDERFRVTLSDASNADLATATAEGTIVNDDALPPPTLAITALAASNVEGNTGTTTFSFTITRGGDTSRSTTVDYSVAGTGTQPADAADFGGALPSGTLTFAAGEVEQVITLAVTGDTTVEADEQFAVNLNNPGNATLAVASASATIENDDVPRLPTVSIAAEQARLAEGNSGTTAFSFLLTRSGDLSGETTVSYRLSGTADASDFVGGLLPNGLVVFAPGSSEQRLTIEVAGDGLIEPHEGFVVTLNDPINGTVTAGSATATIANDDTSTFKIGDAPARPPRSDAGAWERSWSHAGVDIEHKANLNDANESYSNVLFGSSGSGILAGGDVSGGDLGVSGQTLATSAVLQEIDGSEGLRFVLDEEANQISFQLSRFSRNDEGTGFNEAGRLQLLDAAGAPVTEIFFYADALDGSKQLSVSVEEGFSQAVFSAGAQNGEDFAYGAYGNEAGNGFGSDPYSANGSMHGSEYLIDSVTFTSGYVDLLWAG</sequence>
<dbReference type="InterPro" id="IPR018511">
    <property type="entry name" value="Hemolysin-typ_Ca-bd_CS"/>
</dbReference>
<dbReference type="SMART" id="SM00237">
    <property type="entry name" value="Calx_beta"/>
    <property type="match status" value="6"/>
</dbReference>
<dbReference type="Pfam" id="PF00353">
    <property type="entry name" value="HemolysinCabind"/>
    <property type="match status" value="13"/>
</dbReference>
<dbReference type="NCBIfam" id="TIGR01643">
    <property type="entry name" value="YD_repeat_2x"/>
    <property type="match status" value="7"/>
</dbReference>
<proteinExistence type="predicted"/>
<dbReference type="EMBL" id="JADJMH010000017">
    <property type="protein sequence ID" value="MBK7676224.1"/>
    <property type="molecule type" value="Genomic_DNA"/>
</dbReference>
<protein>
    <recommendedName>
        <fullName evidence="5">Calx-beta domain-containing protein</fullName>
    </recommendedName>
</protein>
<feature type="domain" description="Calx-beta" evidence="5">
    <location>
        <begin position="3191"/>
        <end position="3299"/>
    </location>
</feature>
<accession>A0A935UHY5</accession>
<dbReference type="Gene3D" id="2.180.10.10">
    <property type="entry name" value="RHS repeat-associated core"/>
    <property type="match status" value="3"/>
</dbReference>
<dbReference type="Gene3D" id="2.60.120.380">
    <property type="match status" value="1"/>
</dbReference>
<dbReference type="PRINTS" id="PR00313">
    <property type="entry name" value="CABNDNGRPT"/>
</dbReference>
<reference evidence="6 7" key="1">
    <citation type="submission" date="2020-10" db="EMBL/GenBank/DDBJ databases">
        <title>Connecting structure to function with the recovery of over 1000 high-quality activated sludge metagenome-assembled genomes encoding full-length rRNA genes using long-read sequencing.</title>
        <authorList>
            <person name="Singleton C.M."/>
            <person name="Petriglieri F."/>
            <person name="Kristensen J.M."/>
            <person name="Kirkegaard R.H."/>
            <person name="Michaelsen T.Y."/>
            <person name="Andersen M.H."/>
            <person name="Karst S.M."/>
            <person name="Dueholm M.S."/>
            <person name="Nielsen P.H."/>
            <person name="Albertsen M."/>
        </authorList>
    </citation>
    <scope>NUCLEOTIDE SEQUENCE [LARGE SCALE GENOMIC DNA]</scope>
    <source>
        <strain evidence="6">EsbW_18-Q3-R4-48_BATAC.285</strain>
    </source>
</reference>
<evidence type="ECO:0000313" key="7">
    <source>
        <dbReference type="Proteomes" id="UP000697998"/>
    </source>
</evidence>
<evidence type="ECO:0000313" key="6">
    <source>
        <dbReference type="EMBL" id="MBK7676224.1"/>
    </source>
</evidence>
<comment type="caution">
    <text evidence="6">The sequence shown here is derived from an EMBL/GenBank/DDBJ whole genome shotgun (WGS) entry which is preliminary data.</text>
</comment>